<accession>A0ABS5MQS8</accession>
<dbReference type="Pfam" id="PF02595">
    <property type="entry name" value="Gly_kinase"/>
    <property type="match status" value="1"/>
</dbReference>
<gene>
    <name evidence="5" type="ORF">JJQ58_11020</name>
</gene>
<dbReference type="PIRSF" id="PIRSF006078">
    <property type="entry name" value="GlxK"/>
    <property type="match status" value="1"/>
</dbReference>
<dbReference type="PANTHER" id="PTHR21599">
    <property type="entry name" value="GLYCERATE KINASE"/>
    <property type="match status" value="1"/>
</dbReference>
<dbReference type="NCBIfam" id="TIGR00045">
    <property type="entry name" value="glycerate kinase"/>
    <property type="match status" value="1"/>
</dbReference>
<proteinExistence type="inferred from homology"/>
<comment type="caution">
    <text evidence="5">The sequence shown here is derived from an EMBL/GenBank/DDBJ whole genome shotgun (WGS) entry which is preliminary data.</text>
</comment>
<evidence type="ECO:0000313" key="5">
    <source>
        <dbReference type="EMBL" id="MBS3697997.1"/>
    </source>
</evidence>
<keyword evidence="3 4" id="KW-0418">Kinase</keyword>
<evidence type="ECO:0000256" key="3">
    <source>
        <dbReference type="ARBA" id="ARBA00022777"/>
    </source>
</evidence>
<evidence type="ECO:0000256" key="4">
    <source>
        <dbReference type="PIRNR" id="PIRNR006078"/>
    </source>
</evidence>
<dbReference type="InterPro" id="IPR018197">
    <property type="entry name" value="Glycerate_kinase_RE-like"/>
</dbReference>
<reference evidence="5 6" key="1">
    <citation type="submission" date="2021-05" db="EMBL/GenBank/DDBJ databases">
        <title>Staphylococcus fleurettii isolated from lake water in First Nation community in Manitoba, Canada.</title>
        <authorList>
            <person name="Bashar S."/>
            <person name="Murdock A."/>
            <person name="Patidar R."/>
            <person name="Golding G."/>
            <person name="Farenhorst A."/>
            <person name="Kumar A."/>
        </authorList>
    </citation>
    <scope>NUCLEOTIDE SEQUENCE [LARGE SCALE GENOMIC DNA]</scope>
    <source>
        <strain evidence="5 6">SF002</strain>
    </source>
</reference>
<dbReference type="InterPro" id="IPR036129">
    <property type="entry name" value="Glycerate_kinase_sf"/>
</dbReference>
<evidence type="ECO:0000256" key="2">
    <source>
        <dbReference type="ARBA" id="ARBA00022679"/>
    </source>
</evidence>
<dbReference type="SUPFAM" id="SSF110738">
    <property type="entry name" value="Glycerate kinase I"/>
    <property type="match status" value="1"/>
</dbReference>
<dbReference type="PANTHER" id="PTHR21599:SF0">
    <property type="entry name" value="GLYCERATE KINASE"/>
    <property type="match status" value="1"/>
</dbReference>
<keyword evidence="2 4" id="KW-0808">Transferase</keyword>
<sequence length="380" mass="40330">MKVLIAPDSFKGSSDALTVAHAMQNGILKVDSKSETVILPMADGGEGTMINLVQATNGTVVTANSVDPLGRQMESKYGISGDGKTAIIELATSSGIDLLNAEELNPLKTTTYGTGMLIKDALERNIKHFIICLGGSATNDAGVGLLQALGFRFLDKNGLDINLGGQYIKDIVTIDDSNVMSLMKEANFEIACDVTNPLIGTNGASYIFGPQKGASVEVVKILDNAIEQFANIIEQQKNLSIHQIEGAGAAGGTAGSMFAFLNANLKRGIELVIDFVELNEMLKQENFDLIITGEGKIDGQTAGGKVISGMCQKAHEYGIPIIALGGSVEGNLSELYNQGLTAAYSITNGPMNLEEAMQNSSCLIEQQTEQIFRTIKMINK</sequence>
<dbReference type="InterPro" id="IPR004381">
    <property type="entry name" value="Glycerate_kinase"/>
</dbReference>
<keyword evidence="6" id="KW-1185">Reference proteome</keyword>
<evidence type="ECO:0000256" key="1">
    <source>
        <dbReference type="ARBA" id="ARBA00006284"/>
    </source>
</evidence>
<dbReference type="Proteomes" id="UP000681586">
    <property type="component" value="Unassembled WGS sequence"/>
</dbReference>
<dbReference type="RefSeq" id="WP_119634570.1">
    <property type="nucleotide sequence ID" value="NZ_JAEPSA010000028.1"/>
</dbReference>
<dbReference type="Gene3D" id="3.90.1510.10">
    <property type="entry name" value="Glycerate kinase, domain 2"/>
    <property type="match status" value="1"/>
</dbReference>
<dbReference type="InterPro" id="IPR018193">
    <property type="entry name" value="Glyc_kinase_flavodox-like_fold"/>
</dbReference>
<dbReference type="Gene3D" id="3.40.50.10350">
    <property type="entry name" value="Glycerate kinase, domain 1"/>
    <property type="match status" value="1"/>
</dbReference>
<organism evidence="5 6">
    <name type="scientific">Mammaliicoccus fleurettii</name>
    <dbReference type="NCBI Taxonomy" id="150056"/>
    <lineage>
        <taxon>Bacteria</taxon>
        <taxon>Bacillati</taxon>
        <taxon>Bacillota</taxon>
        <taxon>Bacilli</taxon>
        <taxon>Bacillales</taxon>
        <taxon>Staphylococcaceae</taxon>
        <taxon>Mammaliicoccus</taxon>
    </lineage>
</organism>
<protein>
    <submittedName>
        <fullName evidence="5">Glycerate kinase</fullName>
    </submittedName>
</protein>
<evidence type="ECO:0000313" key="6">
    <source>
        <dbReference type="Proteomes" id="UP000681586"/>
    </source>
</evidence>
<dbReference type="EMBL" id="JAGXBM010000021">
    <property type="protein sequence ID" value="MBS3697997.1"/>
    <property type="molecule type" value="Genomic_DNA"/>
</dbReference>
<comment type="similarity">
    <text evidence="1 4">Belongs to the glycerate kinase type-1 family.</text>
</comment>
<name>A0ABS5MQS8_9STAP</name>
<dbReference type="GO" id="GO:0016301">
    <property type="term" value="F:kinase activity"/>
    <property type="evidence" value="ECO:0007669"/>
    <property type="project" value="UniProtKB-KW"/>
</dbReference>